<gene>
    <name evidence="2" type="primary">WBGene00094196</name>
</gene>
<dbReference type="Proteomes" id="UP000005239">
    <property type="component" value="Unassembled WGS sequence"/>
</dbReference>
<feature type="region of interest" description="Disordered" evidence="1">
    <location>
        <begin position="282"/>
        <end position="309"/>
    </location>
</feature>
<reference evidence="3" key="1">
    <citation type="journal article" date="2008" name="Nat. Genet.">
        <title>The Pristionchus pacificus genome provides a unique perspective on nematode lifestyle and parasitism.</title>
        <authorList>
            <person name="Dieterich C."/>
            <person name="Clifton S.W."/>
            <person name="Schuster L.N."/>
            <person name="Chinwalla A."/>
            <person name="Delehaunty K."/>
            <person name="Dinkelacker I."/>
            <person name="Fulton L."/>
            <person name="Fulton R."/>
            <person name="Godfrey J."/>
            <person name="Minx P."/>
            <person name="Mitreva M."/>
            <person name="Roeseler W."/>
            <person name="Tian H."/>
            <person name="Witte H."/>
            <person name="Yang S.P."/>
            <person name="Wilson R.K."/>
            <person name="Sommer R.J."/>
        </authorList>
    </citation>
    <scope>NUCLEOTIDE SEQUENCE [LARGE SCALE GENOMIC DNA]</scope>
    <source>
        <strain evidence="3">PS312</strain>
    </source>
</reference>
<dbReference type="EnsemblMetazoa" id="PPA04642.1">
    <property type="protein sequence ID" value="PPA04642.1"/>
    <property type="gene ID" value="WBGene00094196"/>
</dbReference>
<keyword evidence="3" id="KW-1185">Reference proteome</keyword>
<accession>A0A8R1U4E0</accession>
<evidence type="ECO:0000256" key="1">
    <source>
        <dbReference type="SAM" id="MobiDB-lite"/>
    </source>
</evidence>
<reference evidence="2" key="2">
    <citation type="submission" date="2022-06" db="UniProtKB">
        <authorList>
            <consortium name="EnsemblMetazoa"/>
        </authorList>
    </citation>
    <scope>IDENTIFICATION</scope>
    <source>
        <strain evidence="2">PS312</strain>
    </source>
</reference>
<evidence type="ECO:0000313" key="3">
    <source>
        <dbReference type="Proteomes" id="UP000005239"/>
    </source>
</evidence>
<organism evidence="2 3">
    <name type="scientific">Pristionchus pacificus</name>
    <name type="common">Parasitic nematode worm</name>
    <dbReference type="NCBI Taxonomy" id="54126"/>
    <lineage>
        <taxon>Eukaryota</taxon>
        <taxon>Metazoa</taxon>
        <taxon>Ecdysozoa</taxon>
        <taxon>Nematoda</taxon>
        <taxon>Chromadorea</taxon>
        <taxon>Rhabditida</taxon>
        <taxon>Rhabditina</taxon>
        <taxon>Diplogasteromorpha</taxon>
        <taxon>Diplogasteroidea</taxon>
        <taxon>Neodiplogasteridae</taxon>
        <taxon>Pristionchus</taxon>
    </lineage>
</organism>
<protein>
    <submittedName>
        <fullName evidence="2">Uncharacterized protein</fullName>
    </submittedName>
</protein>
<dbReference type="AlphaFoldDB" id="A0A2A6BSN9"/>
<sequence>MRDPGSYWKLALEVLEGQDSPRVLRERSVRALYDLFLIDCGDELPQSAGLAERIIAACIDEMKRSYVDPPRDPDIERTIAGTILASLRWMHGRSVAIANLINDEQFLPWVIQCIHDDHPKLHEYAMDLLDGVCCWGSHADRVTMIIRYSSSLRSAFEHVMARKCERLHEAFWAESYWDEDHLFDHCDMAGLIAMSPRSLWASVEQWKGKDEESTASVCCLIMRVYESALDSPKKLQELLGLGHFPMAARFFARLPARDVHSHEDDVFRQILEKHPEFSQQFREATHDGTDGNSTTNIGRNIRPRRDRPGVQYVLEDEDMETL</sequence>
<name>A0A2A6BSN9_PRIPA</name>
<proteinExistence type="predicted"/>
<accession>A0A2A6BSN9</accession>
<evidence type="ECO:0000313" key="2">
    <source>
        <dbReference type="EnsemblMetazoa" id="PPA04642.1"/>
    </source>
</evidence>